<dbReference type="PROSITE" id="PS00211">
    <property type="entry name" value="ABC_TRANSPORTER_1"/>
    <property type="match status" value="1"/>
</dbReference>
<keyword evidence="10" id="KW-1185">Reference proteome</keyword>
<keyword evidence="4 9" id="KW-0067">ATP-binding</keyword>
<dbReference type="SUPFAM" id="SSF52540">
    <property type="entry name" value="P-loop containing nucleoside triphosphate hydrolases"/>
    <property type="match status" value="1"/>
</dbReference>
<gene>
    <name evidence="9" type="ORF">F4560_002855</name>
</gene>
<dbReference type="AlphaFoldDB" id="A0A7W9HIS5"/>
<name>A0A7W9HIS5_9PSEU</name>
<evidence type="ECO:0000256" key="6">
    <source>
        <dbReference type="ARBA" id="ARBA00023136"/>
    </source>
</evidence>
<organism evidence="9 10">
    <name type="scientific">Saccharothrix ecbatanensis</name>
    <dbReference type="NCBI Taxonomy" id="1105145"/>
    <lineage>
        <taxon>Bacteria</taxon>
        <taxon>Bacillati</taxon>
        <taxon>Actinomycetota</taxon>
        <taxon>Actinomycetes</taxon>
        <taxon>Pseudonocardiales</taxon>
        <taxon>Pseudonocardiaceae</taxon>
        <taxon>Saccharothrix</taxon>
    </lineage>
</organism>
<feature type="transmembrane region" description="Helical" evidence="7">
    <location>
        <begin position="14"/>
        <end position="38"/>
    </location>
</feature>
<reference evidence="9 10" key="1">
    <citation type="submission" date="2020-08" db="EMBL/GenBank/DDBJ databases">
        <title>Sequencing the genomes of 1000 actinobacteria strains.</title>
        <authorList>
            <person name="Klenk H.-P."/>
        </authorList>
    </citation>
    <scope>NUCLEOTIDE SEQUENCE [LARGE SCALE GENOMIC DNA]</scope>
    <source>
        <strain evidence="9 10">DSM 45486</strain>
    </source>
</reference>
<feature type="transmembrane region" description="Helical" evidence="7">
    <location>
        <begin position="259"/>
        <end position="279"/>
    </location>
</feature>
<feature type="domain" description="ABC transporter" evidence="8">
    <location>
        <begin position="351"/>
        <end position="594"/>
    </location>
</feature>
<dbReference type="InterPro" id="IPR003593">
    <property type="entry name" value="AAA+_ATPase"/>
</dbReference>
<dbReference type="EMBL" id="JACHMO010000001">
    <property type="protein sequence ID" value="MBB5803087.1"/>
    <property type="molecule type" value="Genomic_DNA"/>
</dbReference>
<evidence type="ECO:0000313" key="9">
    <source>
        <dbReference type="EMBL" id="MBB5803087.1"/>
    </source>
</evidence>
<dbReference type="PANTHER" id="PTHR24221">
    <property type="entry name" value="ATP-BINDING CASSETTE SUB-FAMILY B"/>
    <property type="match status" value="1"/>
</dbReference>
<keyword evidence="3" id="KW-0547">Nucleotide-binding</keyword>
<dbReference type="InterPro" id="IPR017871">
    <property type="entry name" value="ABC_transporter-like_CS"/>
</dbReference>
<comment type="caution">
    <text evidence="9">The sequence shown here is derived from an EMBL/GenBank/DDBJ whole genome shotgun (WGS) entry which is preliminary data.</text>
</comment>
<dbReference type="SMART" id="SM00382">
    <property type="entry name" value="AAA"/>
    <property type="match status" value="1"/>
</dbReference>
<evidence type="ECO:0000256" key="2">
    <source>
        <dbReference type="ARBA" id="ARBA00022692"/>
    </source>
</evidence>
<dbReference type="SUPFAM" id="SSF90123">
    <property type="entry name" value="ABC transporter transmembrane region"/>
    <property type="match status" value="1"/>
</dbReference>
<feature type="transmembrane region" description="Helical" evidence="7">
    <location>
        <begin position="59"/>
        <end position="80"/>
    </location>
</feature>
<evidence type="ECO:0000256" key="3">
    <source>
        <dbReference type="ARBA" id="ARBA00022741"/>
    </source>
</evidence>
<evidence type="ECO:0000259" key="8">
    <source>
        <dbReference type="PROSITE" id="PS50893"/>
    </source>
</evidence>
<evidence type="ECO:0000256" key="1">
    <source>
        <dbReference type="ARBA" id="ARBA00004651"/>
    </source>
</evidence>
<accession>A0A7W9HIS5</accession>
<dbReference type="PANTHER" id="PTHR24221:SF654">
    <property type="entry name" value="ATP-BINDING CASSETTE SUB-FAMILY B MEMBER 6"/>
    <property type="match status" value="1"/>
</dbReference>
<dbReference type="PROSITE" id="PS50893">
    <property type="entry name" value="ABC_TRANSPORTER_2"/>
    <property type="match status" value="1"/>
</dbReference>
<dbReference type="InterPro" id="IPR036640">
    <property type="entry name" value="ABC1_TM_sf"/>
</dbReference>
<evidence type="ECO:0000256" key="4">
    <source>
        <dbReference type="ARBA" id="ARBA00022840"/>
    </source>
</evidence>
<dbReference type="InterPro" id="IPR003439">
    <property type="entry name" value="ABC_transporter-like_ATP-bd"/>
</dbReference>
<dbReference type="InterPro" id="IPR027417">
    <property type="entry name" value="P-loop_NTPase"/>
</dbReference>
<dbReference type="Proteomes" id="UP000552097">
    <property type="component" value="Unassembled WGS sequence"/>
</dbReference>
<dbReference type="Gene3D" id="3.40.50.300">
    <property type="entry name" value="P-loop containing nucleotide triphosphate hydrolases"/>
    <property type="match status" value="1"/>
</dbReference>
<evidence type="ECO:0000313" key="10">
    <source>
        <dbReference type="Proteomes" id="UP000552097"/>
    </source>
</evidence>
<dbReference type="GO" id="GO:0005524">
    <property type="term" value="F:ATP binding"/>
    <property type="evidence" value="ECO:0007669"/>
    <property type="project" value="UniProtKB-KW"/>
</dbReference>
<evidence type="ECO:0000256" key="5">
    <source>
        <dbReference type="ARBA" id="ARBA00022989"/>
    </source>
</evidence>
<feature type="transmembrane region" description="Helical" evidence="7">
    <location>
        <begin position="156"/>
        <end position="182"/>
    </location>
</feature>
<dbReference type="GO" id="GO:0034040">
    <property type="term" value="F:ATPase-coupled lipid transmembrane transporter activity"/>
    <property type="evidence" value="ECO:0007669"/>
    <property type="project" value="TreeGrafter"/>
</dbReference>
<evidence type="ECO:0000256" key="7">
    <source>
        <dbReference type="SAM" id="Phobius"/>
    </source>
</evidence>
<dbReference type="Pfam" id="PF00005">
    <property type="entry name" value="ABC_tran"/>
    <property type="match status" value="1"/>
</dbReference>
<keyword evidence="6 7" id="KW-0472">Membrane</keyword>
<proteinExistence type="predicted"/>
<dbReference type="GO" id="GO:0016887">
    <property type="term" value="F:ATP hydrolysis activity"/>
    <property type="evidence" value="ECO:0007669"/>
    <property type="project" value="InterPro"/>
</dbReference>
<sequence>MRARWEIAKLTPHAGMPLVVALVAVNAVLGLLPVAFVVQTSVLIGRIPDAVRSGVDSPAWGGLVAVFLGSTAVLLAQQVLAPAQFALGEVVARRVDGYAFDRLMSASLRSPGIAPLEDAALLDELGEAKQRLESGWQGPGDAYAGLLALLARYLQLVGFAVAIGVLFSWLAALGVVVATMTFRYGQRGGLRKYSNLLRRHLPDRRRTWYLRELSTSAAVAKETRVFGLAEWLGERYREAYLAWMVPTWAYRRQVYLAPYLRYTAFGLLVTSAVLGVLGLTSSRGGLTLTEMALVLQATIAASRLGDAYPESDMSTQFGMDALTSAAAFERGVARHLDQPGSSSAPTPSSLLRFDRVGFGYPGGTRPVFDGLHLDIPVGKCTAVVGLNGAGKTTLVKLLARLHDPTTGAVRVDGVDIRTVDVARWRRQLGVIFQHYLRYEATIAENIGFGAVEHADDRVGIEEVARRAGLDEVLAGLPLGLDTPLAAHMRDGVDLSGGQWQRVALARALFAVRHGASVLVLDEPTASLDVRAEARFYDEFVDLTRGVTTILISHRFATVRLADQIVVLEDGGVLEQGSHQDLMRADGRYARLFRLQADRFNEGMRS</sequence>
<dbReference type="Gene3D" id="1.20.1560.10">
    <property type="entry name" value="ABC transporter type 1, transmembrane domain"/>
    <property type="match status" value="1"/>
</dbReference>
<dbReference type="GO" id="GO:0005886">
    <property type="term" value="C:plasma membrane"/>
    <property type="evidence" value="ECO:0007669"/>
    <property type="project" value="UniProtKB-SubCell"/>
</dbReference>
<protein>
    <submittedName>
        <fullName evidence="9">ATP-binding cassette subfamily B protein</fullName>
    </submittedName>
</protein>
<keyword evidence="5 7" id="KW-1133">Transmembrane helix</keyword>
<comment type="subcellular location">
    <subcellularLocation>
        <location evidence="1">Cell membrane</location>
        <topology evidence="1">Multi-pass membrane protein</topology>
    </subcellularLocation>
</comment>
<dbReference type="InterPro" id="IPR039421">
    <property type="entry name" value="Type_1_exporter"/>
</dbReference>
<dbReference type="RefSeq" id="WP_312869303.1">
    <property type="nucleotide sequence ID" value="NZ_JACHMO010000001.1"/>
</dbReference>
<keyword evidence="2 7" id="KW-0812">Transmembrane</keyword>